<sequence>MSSVTGTVDLNDDRLRLSMGWASVAAAKEDDEKTRKKGKQRLTCSRKFGWIRKTGPNTDVDRFVLASYRNPSYM</sequence>
<dbReference type="EMBL" id="BQKI01000071">
    <property type="protein sequence ID" value="GJN13412.1"/>
    <property type="molecule type" value="Genomic_DNA"/>
</dbReference>
<keyword evidence="2" id="KW-1185">Reference proteome</keyword>
<gene>
    <name evidence="1" type="primary">gb00109</name>
    <name evidence="1" type="ORF">PR202_gb00109</name>
</gene>
<reference evidence="1" key="2">
    <citation type="submission" date="2021-12" db="EMBL/GenBank/DDBJ databases">
        <title>Resequencing data analysis of finger millet.</title>
        <authorList>
            <person name="Hatakeyama M."/>
            <person name="Aluri S."/>
            <person name="Balachadran M.T."/>
            <person name="Sivarajan S.R."/>
            <person name="Poveda L."/>
            <person name="Shimizu-Inatsugi R."/>
            <person name="Schlapbach R."/>
            <person name="Sreeman S.M."/>
            <person name="Shimizu K.K."/>
        </authorList>
    </citation>
    <scope>NUCLEOTIDE SEQUENCE</scope>
</reference>
<name>A0AAV5DSD1_ELECO</name>
<dbReference type="AlphaFoldDB" id="A0AAV5DSD1"/>
<proteinExistence type="predicted"/>
<comment type="caution">
    <text evidence="1">The sequence shown here is derived from an EMBL/GenBank/DDBJ whole genome shotgun (WGS) entry which is preliminary data.</text>
</comment>
<evidence type="ECO:0000313" key="1">
    <source>
        <dbReference type="EMBL" id="GJN13412.1"/>
    </source>
</evidence>
<dbReference type="Proteomes" id="UP001054889">
    <property type="component" value="Unassembled WGS sequence"/>
</dbReference>
<accession>A0AAV5DSD1</accession>
<organism evidence="1 2">
    <name type="scientific">Eleusine coracana subsp. coracana</name>
    <dbReference type="NCBI Taxonomy" id="191504"/>
    <lineage>
        <taxon>Eukaryota</taxon>
        <taxon>Viridiplantae</taxon>
        <taxon>Streptophyta</taxon>
        <taxon>Embryophyta</taxon>
        <taxon>Tracheophyta</taxon>
        <taxon>Spermatophyta</taxon>
        <taxon>Magnoliopsida</taxon>
        <taxon>Liliopsida</taxon>
        <taxon>Poales</taxon>
        <taxon>Poaceae</taxon>
        <taxon>PACMAD clade</taxon>
        <taxon>Chloridoideae</taxon>
        <taxon>Cynodonteae</taxon>
        <taxon>Eleusininae</taxon>
        <taxon>Eleusine</taxon>
    </lineage>
</organism>
<protein>
    <submittedName>
        <fullName evidence="1">Uncharacterized protein</fullName>
    </submittedName>
</protein>
<reference evidence="1" key="1">
    <citation type="journal article" date="2018" name="DNA Res.">
        <title>Multiple hybrid de novo genome assembly of finger millet, an orphan allotetraploid crop.</title>
        <authorList>
            <person name="Hatakeyama M."/>
            <person name="Aluri S."/>
            <person name="Balachadran M.T."/>
            <person name="Sivarajan S.R."/>
            <person name="Patrignani A."/>
            <person name="Gruter S."/>
            <person name="Poveda L."/>
            <person name="Shimizu-Inatsugi R."/>
            <person name="Baeten J."/>
            <person name="Francoijs K.J."/>
            <person name="Nataraja K.N."/>
            <person name="Reddy Y.A.N."/>
            <person name="Phadnis S."/>
            <person name="Ravikumar R.L."/>
            <person name="Schlapbach R."/>
            <person name="Sreeman S.M."/>
            <person name="Shimizu K.K."/>
        </authorList>
    </citation>
    <scope>NUCLEOTIDE SEQUENCE</scope>
</reference>
<evidence type="ECO:0000313" key="2">
    <source>
        <dbReference type="Proteomes" id="UP001054889"/>
    </source>
</evidence>